<evidence type="ECO:0000313" key="2">
    <source>
        <dbReference type="Proteomes" id="UP001566331"/>
    </source>
</evidence>
<sequence length="58" mass="6402">MQKIIEAAADAAFDRYEEASARAARYLTGAQPELFDTASAEAAEWHGIWQACERAVRS</sequence>
<comment type="caution">
    <text evidence="1">The sequence shown here is derived from an EMBL/GenBank/DDBJ whole genome shotgun (WGS) entry which is preliminary data.</text>
</comment>
<reference evidence="1 2" key="1">
    <citation type="submission" date="2024-07" db="EMBL/GenBank/DDBJ databases">
        <title>Luteimonas salilacus sp. nov., isolated from the shore soil of Salt Lake in Tibet of China.</title>
        <authorList>
            <person name="Zhang X."/>
            <person name="Li A."/>
        </authorList>
    </citation>
    <scope>NUCLEOTIDE SEQUENCE [LARGE SCALE GENOMIC DNA]</scope>
    <source>
        <strain evidence="1 2">B3-2-R+30</strain>
    </source>
</reference>
<gene>
    <name evidence="1" type="ORF">AB6713_20190</name>
</gene>
<dbReference type="RefSeq" id="WP_370562824.1">
    <property type="nucleotide sequence ID" value="NZ_JBFWIB010000002.1"/>
</dbReference>
<protein>
    <submittedName>
        <fullName evidence="1">Uncharacterized protein</fullName>
    </submittedName>
</protein>
<dbReference type="EMBL" id="JBFWIC010000062">
    <property type="protein sequence ID" value="MEZ0476900.1"/>
    <property type="molecule type" value="Genomic_DNA"/>
</dbReference>
<organism evidence="1 2">
    <name type="scientific">Luteimonas salinilitoris</name>
    <dbReference type="NCBI Taxonomy" id="3237697"/>
    <lineage>
        <taxon>Bacteria</taxon>
        <taxon>Pseudomonadati</taxon>
        <taxon>Pseudomonadota</taxon>
        <taxon>Gammaproteobacteria</taxon>
        <taxon>Lysobacterales</taxon>
        <taxon>Lysobacteraceae</taxon>
        <taxon>Luteimonas</taxon>
    </lineage>
</organism>
<accession>A0ABV4I010</accession>
<proteinExistence type="predicted"/>
<dbReference type="Proteomes" id="UP001566331">
    <property type="component" value="Unassembled WGS sequence"/>
</dbReference>
<keyword evidence="2" id="KW-1185">Reference proteome</keyword>
<evidence type="ECO:0000313" key="1">
    <source>
        <dbReference type="EMBL" id="MEZ0476900.1"/>
    </source>
</evidence>
<name>A0ABV4I010_9GAMM</name>